<dbReference type="EC" id="2.7.13.3" evidence="8"/>
<evidence type="ECO:0000256" key="1">
    <source>
        <dbReference type="ARBA" id="ARBA00022553"/>
    </source>
</evidence>
<dbReference type="GO" id="GO:0004673">
    <property type="term" value="F:protein histidine kinase activity"/>
    <property type="evidence" value="ECO:0007669"/>
    <property type="project" value="UniProtKB-EC"/>
</dbReference>
<keyword evidence="8" id="KW-0418">Kinase</keyword>
<dbReference type="InterPro" id="IPR039420">
    <property type="entry name" value="WalR-like"/>
</dbReference>
<keyword evidence="5" id="KW-0804">Transcription</keyword>
<evidence type="ECO:0000256" key="6">
    <source>
        <dbReference type="PROSITE-ProRule" id="PRU00169"/>
    </source>
</evidence>
<evidence type="ECO:0000256" key="4">
    <source>
        <dbReference type="ARBA" id="ARBA00023125"/>
    </source>
</evidence>
<name>A0ABM8VM78_9BACL</name>
<evidence type="ECO:0000313" key="8">
    <source>
        <dbReference type="EMBL" id="CAG7649507.1"/>
    </source>
</evidence>
<evidence type="ECO:0000256" key="2">
    <source>
        <dbReference type="ARBA" id="ARBA00023012"/>
    </source>
</evidence>
<evidence type="ECO:0000256" key="3">
    <source>
        <dbReference type="ARBA" id="ARBA00023015"/>
    </source>
</evidence>
<evidence type="ECO:0000256" key="5">
    <source>
        <dbReference type="ARBA" id="ARBA00023163"/>
    </source>
</evidence>
<dbReference type="InterPro" id="IPR001789">
    <property type="entry name" value="Sig_transdc_resp-reg_receiver"/>
</dbReference>
<keyword evidence="8" id="KW-0808">Transferase</keyword>
<sequence>MNTSVLTRSGLSRMLFERVRQSLQSSAAGNGCGLLLANVQPMEGIQLDRLEKRLRLESPKLTAIASYEADDHALVMLLPGQTLAFTHFLSLSVKAYLQDAELLAGRMAVTGFTEDEPASEQALDAFVTRWSEASDGDQDIAVFAGRQAASPEAPTVVMIDSNKDLLDFMNVRLGMQGYDVRPAQDGIEGLHLIESVRPDLVITELKLPALDGYQLIDRIRQSRKHPGCKVVVLTDLGVERDICQCFELGASDVIKKPFSPRELEARIRRLLA</sequence>
<keyword evidence="4" id="KW-0238">DNA-binding</keyword>
<keyword evidence="1" id="KW-0597">Phosphoprotein</keyword>
<proteinExistence type="predicted"/>
<dbReference type="RefSeq" id="WP_218100784.1">
    <property type="nucleotide sequence ID" value="NZ_CAJVCE010000013.1"/>
</dbReference>
<dbReference type="Pfam" id="PF00072">
    <property type="entry name" value="Response_reg"/>
    <property type="match status" value="1"/>
</dbReference>
<dbReference type="PANTHER" id="PTHR48111:SF1">
    <property type="entry name" value="TWO-COMPONENT RESPONSE REGULATOR ORR33"/>
    <property type="match status" value="1"/>
</dbReference>
<dbReference type="PROSITE" id="PS50110">
    <property type="entry name" value="RESPONSE_REGULATORY"/>
    <property type="match status" value="1"/>
</dbReference>
<keyword evidence="2" id="KW-0902">Two-component regulatory system</keyword>
<protein>
    <submittedName>
        <fullName evidence="8">Sensor histidine kinase RcsC</fullName>
        <ecNumber evidence="8">2.7.13.3</ecNumber>
    </submittedName>
</protein>
<dbReference type="Proteomes" id="UP000730618">
    <property type="component" value="Unassembled WGS sequence"/>
</dbReference>
<gene>
    <name evidence="8" type="primary">rcsC_17</name>
    <name evidence="8" type="ORF">PAECIP111802_04507</name>
</gene>
<keyword evidence="3" id="KW-0805">Transcription regulation</keyword>
<feature type="domain" description="Response regulatory" evidence="7">
    <location>
        <begin position="155"/>
        <end position="271"/>
    </location>
</feature>
<keyword evidence="9" id="KW-1185">Reference proteome</keyword>
<accession>A0ABM8VM78</accession>
<dbReference type="SMART" id="SM00448">
    <property type="entry name" value="REC"/>
    <property type="match status" value="1"/>
</dbReference>
<comment type="caution">
    <text evidence="8">The sequence shown here is derived from an EMBL/GenBank/DDBJ whole genome shotgun (WGS) entry which is preliminary data.</text>
</comment>
<reference evidence="8 9" key="1">
    <citation type="submission" date="2021-06" db="EMBL/GenBank/DDBJ databases">
        <authorList>
            <person name="Criscuolo A."/>
        </authorList>
    </citation>
    <scope>NUCLEOTIDE SEQUENCE [LARGE SCALE GENOMIC DNA]</scope>
    <source>
        <strain evidence="9">CIP 111802</strain>
    </source>
</reference>
<evidence type="ECO:0000259" key="7">
    <source>
        <dbReference type="PROSITE" id="PS50110"/>
    </source>
</evidence>
<comment type="caution">
    <text evidence="6">Lacks conserved residue(s) required for the propagation of feature annotation.</text>
</comment>
<dbReference type="EMBL" id="CAJVCE010000013">
    <property type="protein sequence ID" value="CAG7649507.1"/>
    <property type="molecule type" value="Genomic_DNA"/>
</dbReference>
<dbReference type="PANTHER" id="PTHR48111">
    <property type="entry name" value="REGULATOR OF RPOS"/>
    <property type="match status" value="1"/>
</dbReference>
<organism evidence="8 9">
    <name type="scientific">Paenibacillus allorhizosphaerae</name>
    <dbReference type="NCBI Taxonomy" id="2849866"/>
    <lineage>
        <taxon>Bacteria</taxon>
        <taxon>Bacillati</taxon>
        <taxon>Bacillota</taxon>
        <taxon>Bacilli</taxon>
        <taxon>Bacillales</taxon>
        <taxon>Paenibacillaceae</taxon>
        <taxon>Paenibacillus</taxon>
    </lineage>
</organism>
<evidence type="ECO:0000313" key="9">
    <source>
        <dbReference type="Proteomes" id="UP000730618"/>
    </source>
</evidence>